<keyword evidence="2" id="KW-1185">Reference proteome</keyword>
<dbReference type="EMBL" id="AQFM01000037">
    <property type="protein sequence ID" value="EOR07243.1"/>
    <property type="molecule type" value="Genomic_DNA"/>
</dbReference>
<organism evidence="1 2">
    <name type="scientific">Acinetobacter tandoii DSM 14970 = CIP 107469</name>
    <dbReference type="NCBI Taxonomy" id="1120927"/>
    <lineage>
        <taxon>Bacteria</taxon>
        <taxon>Pseudomonadati</taxon>
        <taxon>Pseudomonadota</taxon>
        <taxon>Gammaproteobacteria</taxon>
        <taxon>Moraxellales</taxon>
        <taxon>Moraxellaceae</taxon>
        <taxon>Acinetobacter</taxon>
    </lineage>
</organism>
<evidence type="ECO:0000313" key="1">
    <source>
        <dbReference type="EMBL" id="EOR07243.1"/>
    </source>
</evidence>
<protein>
    <submittedName>
        <fullName evidence="1">Uncharacterized protein</fullName>
    </submittedName>
</protein>
<dbReference type="AlphaFoldDB" id="R9AYI3"/>
<accession>R9AYI3</accession>
<name>R9AYI3_9GAMM</name>
<reference evidence="1 2" key="1">
    <citation type="submission" date="2013-03" db="EMBL/GenBank/DDBJ databases">
        <title>The Genome Sequence of Acinetobacter tandoii CIP 107469.</title>
        <authorList>
            <consortium name="The Broad Institute Genome Sequencing Platform"/>
            <consortium name="The Broad Institute Genome Sequencing Center for Infectious Disease"/>
            <person name="Cerqueira G."/>
            <person name="Feldgarden M."/>
            <person name="Courvalin P."/>
            <person name="Perichon B."/>
            <person name="Grillot-Courvalin C."/>
            <person name="Clermont D."/>
            <person name="Rocha E."/>
            <person name="Yoon E.-J."/>
            <person name="Nemec A."/>
            <person name="Walker B."/>
            <person name="Young S.K."/>
            <person name="Zeng Q."/>
            <person name="Gargeya S."/>
            <person name="Fitzgerald M."/>
            <person name="Haas B."/>
            <person name="Abouelleil A."/>
            <person name="Alvarado L."/>
            <person name="Arachchi H.M."/>
            <person name="Berlin A.M."/>
            <person name="Chapman S.B."/>
            <person name="Dewar J."/>
            <person name="Goldberg J."/>
            <person name="Griggs A."/>
            <person name="Gujja S."/>
            <person name="Hansen M."/>
            <person name="Howarth C."/>
            <person name="Imamovic A."/>
            <person name="Larimer J."/>
            <person name="McCowan C."/>
            <person name="Murphy C."/>
            <person name="Neiman D."/>
            <person name="Pearson M."/>
            <person name="Priest M."/>
            <person name="Roberts A."/>
            <person name="Saif S."/>
            <person name="Shea T."/>
            <person name="Sisk P."/>
            <person name="Sykes S."/>
            <person name="Wortman J."/>
            <person name="Nusbaum C."/>
            <person name="Birren B."/>
        </authorList>
    </citation>
    <scope>NUCLEOTIDE SEQUENCE [LARGE SCALE GENOMIC DNA]</scope>
    <source>
        <strain evidence="1 2">CIP 107469</strain>
    </source>
</reference>
<evidence type="ECO:0000313" key="2">
    <source>
        <dbReference type="Proteomes" id="UP000016201"/>
    </source>
</evidence>
<sequence>MNFIEWFKTTKEYGQLSWTYSEAQIFEHNGTEYSFMCVSTAYQAFEYLKKG</sequence>
<dbReference type="RefSeq" id="WP_016167182.1">
    <property type="nucleotide sequence ID" value="NZ_JHZG01000017.1"/>
</dbReference>
<gene>
    <name evidence="1" type="ORF">I593_02130</name>
</gene>
<dbReference type="PATRIC" id="fig|1120927.3.peg.2065"/>
<dbReference type="Proteomes" id="UP000016201">
    <property type="component" value="Unassembled WGS sequence"/>
</dbReference>
<proteinExistence type="predicted"/>
<comment type="caution">
    <text evidence="1">The sequence shown here is derived from an EMBL/GenBank/DDBJ whole genome shotgun (WGS) entry which is preliminary data.</text>
</comment>